<dbReference type="InterPro" id="IPR050313">
    <property type="entry name" value="Carb_Metab_HTH_regulators"/>
</dbReference>
<keyword evidence="5" id="KW-1185">Reference proteome</keyword>
<dbReference type="SMART" id="SM01134">
    <property type="entry name" value="DeoRC"/>
    <property type="match status" value="1"/>
</dbReference>
<evidence type="ECO:0000256" key="1">
    <source>
        <dbReference type="ARBA" id="ARBA00023015"/>
    </source>
</evidence>
<dbReference type="InterPro" id="IPR014036">
    <property type="entry name" value="DeoR-like_C"/>
</dbReference>
<name>A0A7G9GNV4_9FIRM</name>
<dbReference type="SUPFAM" id="SSF100950">
    <property type="entry name" value="NagB/RpiA/CoA transferase-like"/>
    <property type="match status" value="1"/>
</dbReference>
<dbReference type="Gene3D" id="3.40.50.1360">
    <property type="match status" value="1"/>
</dbReference>
<dbReference type="InterPro" id="IPR036390">
    <property type="entry name" value="WH_DNA-bd_sf"/>
</dbReference>
<dbReference type="PANTHER" id="PTHR30363:SF44">
    <property type="entry name" value="AGA OPERON TRANSCRIPTIONAL REPRESSOR-RELATED"/>
    <property type="match status" value="1"/>
</dbReference>
<dbReference type="GO" id="GO:0003700">
    <property type="term" value="F:DNA-binding transcription factor activity"/>
    <property type="evidence" value="ECO:0007669"/>
    <property type="project" value="InterPro"/>
</dbReference>
<dbReference type="InterPro" id="IPR037171">
    <property type="entry name" value="NagB/RpiA_transferase-like"/>
</dbReference>
<feature type="domain" description="HTH deoR-type" evidence="3">
    <location>
        <begin position="3"/>
        <end position="58"/>
    </location>
</feature>
<dbReference type="PANTHER" id="PTHR30363">
    <property type="entry name" value="HTH-TYPE TRANSCRIPTIONAL REGULATOR SRLR-RELATED"/>
    <property type="match status" value="1"/>
</dbReference>
<protein>
    <submittedName>
        <fullName evidence="4">DeoR/GlpR transcriptional regulator</fullName>
    </submittedName>
</protein>
<dbReference type="Proteomes" id="UP000515856">
    <property type="component" value="Chromosome"/>
</dbReference>
<keyword evidence="2" id="KW-0804">Transcription</keyword>
<dbReference type="PROSITE" id="PS51000">
    <property type="entry name" value="HTH_DEOR_2"/>
    <property type="match status" value="1"/>
</dbReference>
<dbReference type="EMBL" id="CP060636">
    <property type="protein sequence ID" value="QNM12486.1"/>
    <property type="molecule type" value="Genomic_DNA"/>
</dbReference>
<dbReference type="KEGG" id="ehn:H9Q80_00585"/>
<evidence type="ECO:0000259" key="3">
    <source>
        <dbReference type="PROSITE" id="PS51000"/>
    </source>
</evidence>
<dbReference type="RefSeq" id="WP_117452968.1">
    <property type="nucleotide sequence ID" value="NZ_CP060636.1"/>
</dbReference>
<dbReference type="Pfam" id="PF08220">
    <property type="entry name" value="HTH_DeoR"/>
    <property type="match status" value="1"/>
</dbReference>
<proteinExistence type="predicted"/>
<sequence>MMKFQRQIDLQQYINLKGHVTIAELLDKFQVSKATLNRDLTDLENEGSIQKVHGGVVSKIASQVFELSSSKKEVYNKDYKKQIAEKAVSMIENNQSIIIDSGSTMYYLARALLARKDLENITVITNDLKVAYTLSENENISLIILGGMKHKDSFDIYGPTAVDILKSLNANKYFMATSAFDFKCGITHTDYDDILIKKAMMESSKDIILCADSSKYGLVKRWSLCDINAIDTLISDDRMQPEELKKIKEACENIILVNEENNN</sequence>
<dbReference type="AlphaFoldDB" id="A0A7G9GNV4"/>
<gene>
    <name evidence="4" type="ORF">H9Q80_00585</name>
</gene>
<dbReference type="PRINTS" id="PR00037">
    <property type="entry name" value="HTHLACR"/>
</dbReference>
<dbReference type="InterPro" id="IPR001034">
    <property type="entry name" value="DeoR_HTH"/>
</dbReference>
<keyword evidence="1" id="KW-0805">Transcription regulation</keyword>
<accession>A0A7G9GNV4</accession>
<dbReference type="SMART" id="SM00420">
    <property type="entry name" value="HTH_DEOR"/>
    <property type="match status" value="1"/>
</dbReference>
<evidence type="ECO:0000256" key="2">
    <source>
        <dbReference type="ARBA" id="ARBA00023163"/>
    </source>
</evidence>
<reference evidence="4 5" key="1">
    <citation type="submission" date="2020-08" db="EMBL/GenBank/DDBJ databases">
        <authorList>
            <person name="Liu C."/>
            <person name="Sun Q."/>
        </authorList>
    </citation>
    <scope>NUCLEOTIDE SEQUENCE [LARGE SCALE GENOMIC DNA]</scope>
    <source>
        <strain evidence="4 5">NSJ-61</strain>
    </source>
</reference>
<evidence type="ECO:0000313" key="5">
    <source>
        <dbReference type="Proteomes" id="UP000515856"/>
    </source>
</evidence>
<evidence type="ECO:0000313" key="4">
    <source>
        <dbReference type="EMBL" id="QNM12486.1"/>
    </source>
</evidence>
<dbReference type="Pfam" id="PF00455">
    <property type="entry name" value="DeoRC"/>
    <property type="match status" value="1"/>
</dbReference>
<organism evidence="4 5">
    <name type="scientific">[Eubacterium] hominis</name>
    <dbReference type="NCBI Taxonomy" id="2764325"/>
    <lineage>
        <taxon>Bacteria</taxon>
        <taxon>Bacillati</taxon>
        <taxon>Bacillota</taxon>
        <taxon>Erysipelotrichia</taxon>
        <taxon>Erysipelotrichales</taxon>
        <taxon>Erysipelotrichaceae</taxon>
        <taxon>Amedibacillus</taxon>
    </lineage>
</organism>
<dbReference type="SUPFAM" id="SSF46785">
    <property type="entry name" value="Winged helix' DNA-binding domain"/>
    <property type="match status" value="1"/>
</dbReference>